<dbReference type="EMBL" id="CATQJA010001575">
    <property type="protein sequence ID" value="CAJ0567824.1"/>
    <property type="molecule type" value="Genomic_DNA"/>
</dbReference>
<feature type="signal peptide" evidence="1">
    <location>
        <begin position="1"/>
        <end position="20"/>
    </location>
</feature>
<dbReference type="Proteomes" id="UP001177023">
    <property type="component" value="Unassembled WGS sequence"/>
</dbReference>
<reference evidence="2" key="1">
    <citation type="submission" date="2023-06" db="EMBL/GenBank/DDBJ databases">
        <authorList>
            <person name="Delattre M."/>
        </authorList>
    </citation>
    <scope>NUCLEOTIDE SEQUENCE</scope>
    <source>
        <strain evidence="2">AF72</strain>
    </source>
</reference>
<gene>
    <name evidence="2" type="ORF">MSPICULIGERA_LOCUS6360</name>
</gene>
<evidence type="ECO:0000256" key="1">
    <source>
        <dbReference type="SAM" id="SignalP"/>
    </source>
</evidence>
<evidence type="ECO:0000313" key="3">
    <source>
        <dbReference type="Proteomes" id="UP001177023"/>
    </source>
</evidence>
<protein>
    <submittedName>
        <fullName evidence="2">Uncharacterized protein</fullName>
    </submittedName>
</protein>
<keyword evidence="1" id="KW-0732">Signal</keyword>
<sequence>MPFDRLCAVMVIAFVAVTSADPETTEAVQIFARPLRVGDIIVMKTTMAQGWQRWSCSLETKDHSTVWLNATHPGFGGSPTPNAITTFSSYTMGKLAMQRNDWLFFVEAQRVVLRMTIFTERSLLLQYSYPKSEPEYWVEHYYPLPAAMAGAKLEELQQFRCEGHIRDTHIDEIGLFQHPMTKP</sequence>
<dbReference type="AlphaFoldDB" id="A0AA36CGV4"/>
<keyword evidence="3" id="KW-1185">Reference proteome</keyword>
<organism evidence="2 3">
    <name type="scientific">Mesorhabditis spiculigera</name>
    <dbReference type="NCBI Taxonomy" id="96644"/>
    <lineage>
        <taxon>Eukaryota</taxon>
        <taxon>Metazoa</taxon>
        <taxon>Ecdysozoa</taxon>
        <taxon>Nematoda</taxon>
        <taxon>Chromadorea</taxon>
        <taxon>Rhabditida</taxon>
        <taxon>Rhabditina</taxon>
        <taxon>Rhabditomorpha</taxon>
        <taxon>Rhabditoidea</taxon>
        <taxon>Rhabditidae</taxon>
        <taxon>Mesorhabditinae</taxon>
        <taxon>Mesorhabditis</taxon>
    </lineage>
</organism>
<name>A0AA36CGV4_9BILA</name>
<comment type="caution">
    <text evidence="2">The sequence shown here is derived from an EMBL/GenBank/DDBJ whole genome shotgun (WGS) entry which is preliminary data.</text>
</comment>
<feature type="chain" id="PRO_5041344423" evidence="1">
    <location>
        <begin position="21"/>
        <end position="183"/>
    </location>
</feature>
<accession>A0AA36CGV4</accession>
<evidence type="ECO:0000313" key="2">
    <source>
        <dbReference type="EMBL" id="CAJ0567824.1"/>
    </source>
</evidence>
<feature type="non-terminal residue" evidence="2">
    <location>
        <position position="1"/>
    </location>
</feature>
<proteinExistence type="predicted"/>